<evidence type="ECO:0000313" key="3">
    <source>
        <dbReference type="WBParaSite" id="ALUE_0001394101-mRNA-1"/>
    </source>
</evidence>
<protein>
    <submittedName>
        <fullName evidence="3">Uncharacterized protein</fullName>
    </submittedName>
</protein>
<evidence type="ECO:0000256" key="1">
    <source>
        <dbReference type="SAM" id="MobiDB-lite"/>
    </source>
</evidence>
<reference evidence="3" key="1">
    <citation type="submission" date="2017-02" db="UniProtKB">
        <authorList>
            <consortium name="WormBaseParasite"/>
        </authorList>
    </citation>
    <scope>IDENTIFICATION</scope>
</reference>
<accession>A0A0M3I951</accession>
<dbReference type="Proteomes" id="UP000036681">
    <property type="component" value="Unplaced"/>
</dbReference>
<name>A0A0M3I951_ASCLU</name>
<dbReference type="AlphaFoldDB" id="A0A0M3I951"/>
<feature type="region of interest" description="Disordered" evidence="1">
    <location>
        <begin position="1"/>
        <end position="20"/>
    </location>
</feature>
<proteinExistence type="predicted"/>
<sequence>MVHYRKTPQSRKAPRRINDSDNLSEISTARCIIHECSSRHHSVSTLATIIASQSSAKLWRISVILRSVHARPNNIREVSMAQGRLRSRHGATRTYLLIQKLNILPVAPRKVYSTSTVVYSQISSDRSNR</sequence>
<keyword evidence="2" id="KW-1185">Reference proteome</keyword>
<dbReference type="WBParaSite" id="ALUE_0001394101-mRNA-1">
    <property type="protein sequence ID" value="ALUE_0001394101-mRNA-1"/>
    <property type="gene ID" value="ALUE_0001394101"/>
</dbReference>
<feature type="compositionally biased region" description="Basic residues" evidence="1">
    <location>
        <begin position="1"/>
        <end position="15"/>
    </location>
</feature>
<organism evidence="2 3">
    <name type="scientific">Ascaris lumbricoides</name>
    <name type="common">Giant roundworm</name>
    <dbReference type="NCBI Taxonomy" id="6252"/>
    <lineage>
        <taxon>Eukaryota</taxon>
        <taxon>Metazoa</taxon>
        <taxon>Ecdysozoa</taxon>
        <taxon>Nematoda</taxon>
        <taxon>Chromadorea</taxon>
        <taxon>Rhabditida</taxon>
        <taxon>Spirurina</taxon>
        <taxon>Ascaridomorpha</taxon>
        <taxon>Ascaridoidea</taxon>
        <taxon>Ascarididae</taxon>
        <taxon>Ascaris</taxon>
    </lineage>
</organism>
<evidence type="ECO:0000313" key="2">
    <source>
        <dbReference type="Proteomes" id="UP000036681"/>
    </source>
</evidence>